<dbReference type="Proteomes" id="UP000664859">
    <property type="component" value="Unassembled WGS sequence"/>
</dbReference>
<evidence type="ECO:0000313" key="2">
    <source>
        <dbReference type="EMBL" id="KAG5186890.1"/>
    </source>
</evidence>
<dbReference type="PANTHER" id="PTHR40515">
    <property type="entry name" value="CILIA- AND FLAGELLA-ASSOCIATED PROTEIN 157"/>
    <property type="match status" value="1"/>
</dbReference>
<protein>
    <submittedName>
        <fullName evidence="2">Putative myosin heavy chain</fullName>
    </submittedName>
</protein>
<organism evidence="2 3">
    <name type="scientific">Tribonema minus</name>
    <dbReference type="NCBI Taxonomy" id="303371"/>
    <lineage>
        <taxon>Eukaryota</taxon>
        <taxon>Sar</taxon>
        <taxon>Stramenopiles</taxon>
        <taxon>Ochrophyta</taxon>
        <taxon>PX clade</taxon>
        <taxon>Xanthophyceae</taxon>
        <taxon>Tribonematales</taxon>
        <taxon>Tribonemataceae</taxon>
        <taxon>Tribonema</taxon>
    </lineage>
</organism>
<dbReference type="OrthoDB" id="299625at2759"/>
<reference evidence="2" key="1">
    <citation type="submission" date="2021-02" db="EMBL/GenBank/DDBJ databases">
        <title>First Annotated Genome of the Yellow-green Alga Tribonema minus.</title>
        <authorList>
            <person name="Mahan K.M."/>
        </authorList>
    </citation>
    <scope>NUCLEOTIDE SEQUENCE</scope>
    <source>
        <strain evidence="2">UTEX B ZZ1240</strain>
    </source>
</reference>
<proteinExistence type="predicted"/>
<comment type="caution">
    <text evidence="2">The sequence shown here is derived from an EMBL/GenBank/DDBJ whole genome shotgun (WGS) entry which is preliminary data.</text>
</comment>
<feature type="coiled-coil region" evidence="1">
    <location>
        <begin position="41"/>
        <end position="68"/>
    </location>
</feature>
<gene>
    <name evidence="2" type="ORF">JKP88DRAFT_162001</name>
</gene>
<sequence>MGRVREEHTHIQSVLGTLNSKISAVLSKQEGDFLAAYRAHMYTVQKELQSLRQRVVDAEKALQRNDKVQRLEDACEWYRREALRLDSFNSAMKKDLKRMGDKVAVLGRYLSLPFVVDSCSLLRTCLGFSM</sequence>
<dbReference type="PANTHER" id="PTHR40515:SF1">
    <property type="entry name" value="CILIA- AND FLAGELLA-ASSOCIATED PROTEIN 157"/>
    <property type="match status" value="1"/>
</dbReference>
<accession>A0A835Z8J0</accession>
<keyword evidence="1" id="KW-0175">Coiled coil</keyword>
<evidence type="ECO:0000256" key="1">
    <source>
        <dbReference type="SAM" id="Coils"/>
    </source>
</evidence>
<dbReference type="EMBL" id="JAFCMP010000101">
    <property type="protein sequence ID" value="KAG5186890.1"/>
    <property type="molecule type" value="Genomic_DNA"/>
</dbReference>
<name>A0A835Z8J0_9STRA</name>
<keyword evidence="3" id="KW-1185">Reference proteome</keyword>
<evidence type="ECO:0000313" key="3">
    <source>
        <dbReference type="Proteomes" id="UP000664859"/>
    </source>
</evidence>
<dbReference type="AlphaFoldDB" id="A0A835Z8J0"/>